<sequence>MKPSKPITPEATEATGLRYQHGEVTLNGEDVPSTNPKEGLDQFLQFLEKCPTKPFIIGHNIQNFDMPILMYHLKHFGLLQRFSDCTSGFIDTYKVASKVYSKAAVGNFKQETLVKHFLDKDYDAHNALRDVLSLCELYEKVLSEKCQSSDIFTLNFYAVKSSLVPLVDSKVISPLISRRLLACNLGLNTIKTIHKRDPNNGIHNVFSEVIGYSKTPRITKCKKIIEKLVQHLNSCIES</sequence>
<keyword evidence="3" id="KW-0479">Metal-binding</keyword>
<keyword evidence="2" id="KW-0540">Nuclease</keyword>
<accession>A0AA88YFA4</accession>
<evidence type="ECO:0000259" key="7">
    <source>
        <dbReference type="Pfam" id="PF25244"/>
    </source>
</evidence>
<evidence type="ECO:0000256" key="1">
    <source>
        <dbReference type="ARBA" id="ARBA00001946"/>
    </source>
</evidence>
<dbReference type="GO" id="GO:0005737">
    <property type="term" value="C:cytoplasm"/>
    <property type="evidence" value="ECO:0007669"/>
    <property type="project" value="TreeGrafter"/>
</dbReference>
<comment type="caution">
    <text evidence="8">The sequence shown here is derived from an EMBL/GenBank/DDBJ whole genome shotgun (WGS) entry which is preliminary data.</text>
</comment>
<dbReference type="GO" id="GO:0006308">
    <property type="term" value="P:DNA catabolic process"/>
    <property type="evidence" value="ECO:0007669"/>
    <property type="project" value="TreeGrafter"/>
</dbReference>
<name>A0AA88YFA4_PINIB</name>
<evidence type="ECO:0000256" key="3">
    <source>
        <dbReference type="ARBA" id="ARBA00022723"/>
    </source>
</evidence>
<dbReference type="PANTHER" id="PTHR13058:SF22">
    <property type="entry name" value="EXODEOXYRIBONUCLEASE III"/>
    <property type="match status" value="1"/>
</dbReference>
<dbReference type="Pfam" id="PF25244">
    <property type="entry name" value="PML_C"/>
    <property type="match status" value="1"/>
</dbReference>
<dbReference type="InterPro" id="IPR012337">
    <property type="entry name" value="RNaseH-like_sf"/>
</dbReference>
<organism evidence="8 9">
    <name type="scientific">Pinctada imbricata</name>
    <name type="common">Atlantic pearl-oyster</name>
    <name type="synonym">Pinctada martensii</name>
    <dbReference type="NCBI Taxonomy" id="66713"/>
    <lineage>
        <taxon>Eukaryota</taxon>
        <taxon>Metazoa</taxon>
        <taxon>Spiralia</taxon>
        <taxon>Lophotrochozoa</taxon>
        <taxon>Mollusca</taxon>
        <taxon>Bivalvia</taxon>
        <taxon>Autobranchia</taxon>
        <taxon>Pteriomorphia</taxon>
        <taxon>Pterioida</taxon>
        <taxon>Pterioidea</taxon>
        <taxon>Pteriidae</taxon>
        <taxon>Pinctada</taxon>
    </lineage>
</organism>
<evidence type="ECO:0000256" key="4">
    <source>
        <dbReference type="ARBA" id="ARBA00022801"/>
    </source>
</evidence>
<dbReference type="InterPro" id="IPR057617">
    <property type="entry name" value="PML_C"/>
</dbReference>
<dbReference type="Gene3D" id="3.30.420.10">
    <property type="entry name" value="Ribonuclease H-like superfamily/Ribonuclease H"/>
    <property type="match status" value="1"/>
</dbReference>
<comment type="cofactor">
    <cofactor evidence="1">
        <name>Mg(2+)</name>
        <dbReference type="ChEBI" id="CHEBI:18420"/>
    </cofactor>
</comment>
<reference evidence="8" key="1">
    <citation type="submission" date="2019-08" db="EMBL/GenBank/DDBJ databases">
        <title>The improved chromosome-level genome for the pearl oyster Pinctada fucata martensii using PacBio sequencing and Hi-C.</title>
        <authorList>
            <person name="Zheng Z."/>
        </authorList>
    </citation>
    <scope>NUCLEOTIDE SEQUENCE</scope>
    <source>
        <strain evidence="8">ZZ-2019</strain>
        <tissue evidence="8">Adductor muscle</tissue>
    </source>
</reference>
<keyword evidence="4" id="KW-0378">Hydrolase</keyword>
<keyword evidence="6" id="KW-0460">Magnesium</keyword>
<evidence type="ECO:0000313" key="8">
    <source>
        <dbReference type="EMBL" id="KAK3103810.1"/>
    </source>
</evidence>
<keyword evidence="5" id="KW-0269">Exonuclease</keyword>
<dbReference type="InterPro" id="IPR036397">
    <property type="entry name" value="RNaseH_sf"/>
</dbReference>
<keyword evidence="9" id="KW-1185">Reference proteome</keyword>
<feature type="domain" description="PML C-terminal" evidence="7">
    <location>
        <begin position="161"/>
        <end position="233"/>
    </location>
</feature>
<dbReference type="AlphaFoldDB" id="A0AA88YFA4"/>
<dbReference type="GO" id="GO:0008296">
    <property type="term" value="F:3'-5'-DNA exonuclease activity"/>
    <property type="evidence" value="ECO:0007669"/>
    <property type="project" value="TreeGrafter"/>
</dbReference>
<dbReference type="EMBL" id="VSWD01000005">
    <property type="protein sequence ID" value="KAK3103810.1"/>
    <property type="molecule type" value="Genomic_DNA"/>
</dbReference>
<dbReference type="GO" id="GO:0003676">
    <property type="term" value="F:nucleic acid binding"/>
    <property type="evidence" value="ECO:0007669"/>
    <property type="project" value="InterPro"/>
</dbReference>
<proteinExistence type="predicted"/>
<evidence type="ECO:0000256" key="6">
    <source>
        <dbReference type="ARBA" id="ARBA00022842"/>
    </source>
</evidence>
<dbReference type="SUPFAM" id="SSF53098">
    <property type="entry name" value="Ribonuclease H-like"/>
    <property type="match status" value="1"/>
</dbReference>
<evidence type="ECO:0000256" key="5">
    <source>
        <dbReference type="ARBA" id="ARBA00022839"/>
    </source>
</evidence>
<dbReference type="PANTHER" id="PTHR13058">
    <property type="entry name" value="THREE PRIME REPAIR EXONUCLEASE 1, 2"/>
    <property type="match status" value="1"/>
</dbReference>
<dbReference type="CDD" id="cd06127">
    <property type="entry name" value="DEDDh"/>
    <property type="match status" value="1"/>
</dbReference>
<dbReference type="GO" id="GO:0046872">
    <property type="term" value="F:metal ion binding"/>
    <property type="evidence" value="ECO:0007669"/>
    <property type="project" value="UniProtKB-KW"/>
</dbReference>
<dbReference type="InterPro" id="IPR040393">
    <property type="entry name" value="TREX1/2"/>
</dbReference>
<evidence type="ECO:0000313" key="9">
    <source>
        <dbReference type="Proteomes" id="UP001186944"/>
    </source>
</evidence>
<dbReference type="Proteomes" id="UP001186944">
    <property type="component" value="Unassembled WGS sequence"/>
</dbReference>
<gene>
    <name evidence="8" type="ORF">FSP39_022085</name>
</gene>
<protein>
    <recommendedName>
        <fullName evidence="7">PML C-terminal domain-containing protein</fullName>
    </recommendedName>
</protein>
<evidence type="ECO:0000256" key="2">
    <source>
        <dbReference type="ARBA" id="ARBA00022722"/>
    </source>
</evidence>